<evidence type="ECO:0000256" key="1">
    <source>
        <dbReference type="ARBA" id="ARBA00004370"/>
    </source>
</evidence>
<dbReference type="InterPro" id="IPR002656">
    <property type="entry name" value="Acyl_transf_3_dom"/>
</dbReference>
<feature type="transmembrane region" description="Helical" evidence="3">
    <location>
        <begin position="174"/>
        <end position="192"/>
    </location>
</feature>
<reference evidence="5 6" key="1">
    <citation type="submission" date="2016-10" db="EMBL/GenBank/DDBJ databases">
        <title>Paenibacillus species isolates.</title>
        <authorList>
            <person name="Beno S.M."/>
        </authorList>
    </citation>
    <scope>NUCLEOTIDE SEQUENCE [LARGE SCALE GENOMIC DNA]</scope>
    <source>
        <strain evidence="5 6">FSL H7-0744</strain>
    </source>
</reference>
<dbReference type="Pfam" id="PF01757">
    <property type="entry name" value="Acyl_transf_3"/>
    <property type="match status" value="1"/>
</dbReference>
<feature type="transmembrane region" description="Helical" evidence="3">
    <location>
        <begin position="143"/>
        <end position="162"/>
    </location>
</feature>
<dbReference type="EMBL" id="MPTB01000026">
    <property type="protein sequence ID" value="OMD45356.1"/>
    <property type="molecule type" value="Genomic_DNA"/>
</dbReference>
<accession>A0ABX3H4K7</accession>
<feature type="transmembrane region" description="Helical" evidence="3">
    <location>
        <begin position="104"/>
        <end position="123"/>
    </location>
</feature>
<keyword evidence="3" id="KW-1133">Transmembrane helix</keyword>
<dbReference type="Proteomes" id="UP000187412">
    <property type="component" value="Unassembled WGS sequence"/>
</dbReference>
<name>A0ABX3H4K7_PAEBO</name>
<feature type="transmembrane region" description="Helical" evidence="3">
    <location>
        <begin position="198"/>
        <end position="224"/>
    </location>
</feature>
<organism evidence="5 6">
    <name type="scientific">Paenibacillus borealis</name>
    <dbReference type="NCBI Taxonomy" id="160799"/>
    <lineage>
        <taxon>Bacteria</taxon>
        <taxon>Bacillati</taxon>
        <taxon>Bacillota</taxon>
        <taxon>Bacilli</taxon>
        <taxon>Bacillales</taxon>
        <taxon>Paenibacillaceae</taxon>
        <taxon>Paenibacillus</taxon>
    </lineage>
</organism>
<dbReference type="GO" id="GO:0016746">
    <property type="term" value="F:acyltransferase activity"/>
    <property type="evidence" value="ECO:0007669"/>
    <property type="project" value="UniProtKB-KW"/>
</dbReference>
<dbReference type="InterPro" id="IPR050879">
    <property type="entry name" value="Acyltransferase_3"/>
</dbReference>
<protein>
    <submittedName>
        <fullName evidence="5">Acyltransferase</fullName>
    </submittedName>
</protein>
<feature type="domain" description="Acyltransferase 3" evidence="4">
    <location>
        <begin position="13"/>
        <end position="348"/>
    </location>
</feature>
<dbReference type="RefSeq" id="WP_076112422.1">
    <property type="nucleotide sequence ID" value="NZ_MPTB01000026.1"/>
</dbReference>
<keyword evidence="3" id="KW-0472">Membrane</keyword>
<evidence type="ECO:0000256" key="3">
    <source>
        <dbReference type="SAM" id="Phobius"/>
    </source>
</evidence>
<feature type="transmembrane region" description="Helical" evidence="3">
    <location>
        <begin position="21"/>
        <end position="41"/>
    </location>
</feature>
<proteinExistence type="inferred from homology"/>
<feature type="transmembrane region" description="Helical" evidence="3">
    <location>
        <begin position="335"/>
        <end position="356"/>
    </location>
</feature>
<comment type="subcellular location">
    <subcellularLocation>
        <location evidence="1">Membrane</location>
    </subcellularLocation>
</comment>
<feature type="transmembrane region" description="Helical" evidence="3">
    <location>
        <begin position="61"/>
        <end position="83"/>
    </location>
</feature>
<keyword evidence="5" id="KW-0808">Transferase</keyword>
<evidence type="ECO:0000259" key="4">
    <source>
        <dbReference type="Pfam" id="PF01757"/>
    </source>
</evidence>
<evidence type="ECO:0000313" key="6">
    <source>
        <dbReference type="Proteomes" id="UP000187412"/>
    </source>
</evidence>
<sequence>MNNHKAKTNGHYVELDSLRGIASVLVLITHLMIVFPMIYSPSSPQDNLTLFVLKYLPFTRALFIGGPEAVKLFFVLSGFVLALPFLKGGTIRYLPYLLKRFLRICIPFYVAICLAVLLSIVIQRSSIPELSEWYNSMSWTTPISARLLLGHFFLIGNFNVNAFNNVIWSLVHEMRISILFPLMMYGVIRYSWQKNVAAYLLAGIIGFYLGGYGDTVGYMLLFVVGALLAKHRAFFIKQYKRTGSLPKIILFTFAYALYSLHAPGSNPLITGLVSYINMLGCGSLIIIALSSGRFSTILRNKVVSYLGRISYSLYLYHFIILVASIKLLYGIIPIGFILLLTAAASISIAALSYQFIEIPSIKWGKTLTRSRDTAIQQQYALPPSQ</sequence>
<keyword evidence="5" id="KW-0012">Acyltransferase</keyword>
<gene>
    <name evidence="5" type="ORF">BSK56_19745</name>
</gene>
<dbReference type="PANTHER" id="PTHR23028">
    <property type="entry name" value="ACETYLTRANSFERASE"/>
    <property type="match status" value="1"/>
</dbReference>
<keyword evidence="3" id="KW-0812">Transmembrane</keyword>
<feature type="transmembrane region" description="Helical" evidence="3">
    <location>
        <begin position="245"/>
        <end position="262"/>
    </location>
</feature>
<evidence type="ECO:0000256" key="2">
    <source>
        <dbReference type="ARBA" id="ARBA00007400"/>
    </source>
</evidence>
<feature type="transmembrane region" description="Helical" evidence="3">
    <location>
        <begin position="268"/>
        <end position="290"/>
    </location>
</feature>
<comment type="caution">
    <text evidence="5">The sequence shown here is derived from an EMBL/GenBank/DDBJ whole genome shotgun (WGS) entry which is preliminary data.</text>
</comment>
<comment type="similarity">
    <text evidence="2">Belongs to the acyltransferase 3 family.</text>
</comment>
<evidence type="ECO:0000313" key="5">
    <source>
        <dbReference type="EMBL" id="OMD45356.1"/>
    </source>
</evidence>
<dbReference type="PANTHER" id="PTHR23028:SF53">
    <property type="entry name" value="ACYL_TRANSF_3 DOMAIN-CONTAINING PROTEIN"/>
    <property type="match status" value="1"/>
</dbReference>
<keyword evidence="6" id="KW-1185">Reference proteome</keyword>